<dbReference type="Proteomes" id="UP001177258">
    <property type="component" value="Unassembled WGS sequence"/>
</dbReference>
<evidence type="ECO:0000313" key="3">
    <source>
        <dbReference type="EMBL" id="MDP2539339.1"/>
    </source>
</evidence>
<accession>A0AA90PTM9</accession>
<gene>
    <name evidence="2" type="ORF">Q5I04_05680</name>
    <name evidence="3" type="ORF">Q5I06_06085</name>
</gene>
<evidence type="ECO:0000313" key="2">
    <source>
        <dbReference type="EMBL" id="MDO7253397.1"/>
    </source>
</evidence>
<protein>
    <submittedName>
        <fullName evidence="3">FapA family protein</fullName>
    </submittedName>
</protein>
<sequence>MDALNFVPQVIKNCENINDQLQQFSTSSKIAIEKIWFDVLNINTFIKINEKDEPHMITGNELAQFEKDNFYIKEDFFVHQTYDIRIRPKTKDYGINIEITPNADKVYALFDESFVMIDDERFFEEIFGVIDSLMAQNKIIFRQQFQQRENLKTKLKESKVECLFEKILLKTAPDLIPYKPAEFHFTIKEEWEKEKSKIAPENAFFGVGVDGVIAEYIKPIEGKNGRNLKGVFVKMDTKKIDQIPPITFSKTYVRKEETADKWLFKSLISGYVKILNNFITFNTKYEFDSMKLINAPIFLGGLDSGITLTITSDDDLNDAVGANMIIEATTIDVVGSIGENVELRAQTISIKGQTHQSSIVNATEAKIITHKGKFYGENITVKNLDCGFIQANDCSIETSSGGTIYSKKISIKKLKSNNKINFSSECNLKEIQGGNNEFVISSSSHIPTQETIEFINKKISLLKTKMRSMAKEYQFLISKAKKNKPIIDKIKAADKSVQKVMLNDEDIKKAYQEFSIHVKQLKVLKKELLNLQEKIKQLVYNLMQIEDETLRAKINTNSEWKQENEIIYQRRYPKATDQLLTLKDGENVDIYIDSKTKKITKKIS</sequence>
<dbReference type="EMBL" id="JAUPEV010000008">
    <property type="protein sequence ID" value="MDO7253397.1"/>
    <property type="molecule type" value="Genomic_DNA"/>
</dbReference>
<proteinExistence type="predicted"/>
<feature type="coiled-coil region" evidence="1">
    <location>
        <begin position="521"/>
        <end position="548"/>
    </location>
</feature>
<dbReference type="RefSeq" id="WP_305517241.1">
    <property type="nucleotide sequence ID" value="NZ_JAUPEV010000008.1"/>
</dbReference>
<reference evidence="2" key="2">
    <citation type="submission" date="2023-07" db="EMBL/GenBank/DDBJ databases">
        <authorList>
            <person name="Aydin F."/>
            <person name="Tarhane S."/>
            <person name="Saticioglu I.B."/>
            <person name="Karakaya E."/>
            <person name="Abay S."/>
            <person name="Guran O."/>
            <person name="Bozkurt E."/>
            <person name="Uzum N."/>
            <person name="Olgun K."/>
            <person name="Jablonski D."/>
        </authorList>
    </citation>
    <scope>NUCLEOTIDE SEQUENCE</scope>
    <source>
        <strain evidence="2">Faydin-H75</strain>
    </source>
</reference>
<dbReference type="Proteomes" id="UP001240777">
    <property type="component" value="Unassembled WGS sequence"/>
</dbReference>
<name>A0AA90PTM9_9HELI</name>
<reference evidence="3 5" key="1">
    <citation type="submission" date="2023-07" db="EMBL/GenBank/DDBJ databases">
        <title>Unpublished Manusciprt.</title>
        <authorList>
            <person name="Aydin F."/>
            <person name="Tarhane S."/>
            <person name="Saticioglu I.B."/>
            <person name="Karakaya E."/>
            <person name="Abay S."/>
            <person name="Guran O."/>
            <person name="Bozkurt E."/>
            <person name="Uzum N."/>
            <person name="Olgun K."/>
            <person name="Jablonski D."/>
        </authorList>
    </citation>
    <scope>NUCLEOTIDE SEQUENCE</scope>
    <source>
        <strain evidence="5">faydin-H75</strain>
        <strain evidence="3">Faydin-H76</strain>
    </source>
</reference>
<keyword evidence="5" id="KW-1185">Reference proteome</keyword>
<organism evidence="3 4">
    <name type="scientific">Helicobacter cappadocius</name>
    <dbReference type="NCBI Taxonomy" id="3063998"/>
    <lineage>
        <taxon>Bacteria</taxon>
        <taxon>Pseudomonadati</taxon>
        <taxon>Campylobacterota</taxon>
        <taxon>Epsilonproteobacteria</taxon>
        <taxon>Campylobacterales</taxon>
        <taxon>Helicobacteraceae</taxon>
        <taxon>Helicobacter</taxon>
    </lineage>
</organism>
<keyword evidence="1" id="KW-0175">Coiled coil</keyword>
<comment type="caution">
    <text evidence="3">The sequence shown here is derived from an EMBL/GenBank/DDBJ whole genome shotgun (WGS) entry which is preliminary data.</text>
</comment>
<reference evidence="2 4" key="3">
    <citation type="journal article" date="2024" name="Syst. Appl. Microbiol.">
        <title>Helicobacter cappadocius sp. nov., from lizards: The first psychrotrophic Helicobacter species.</title>
        <authorList>
            <person name="Aydin F."/>
            <person name="Tarhane S."/>
            <person name="Karakaya E."/>
            <person name="Abay S."/>
            <person name="Kayman T."/>
            <person name="Guran O."/>
            <person name="Bozkurt E."/>
            <person name="Uzum N."/>
            <person name="Avci A."/>
            <person name="Olgun K."/>
            <person name="Jablonski D."/>
            <person name="Guran C."/>
            <person name="Burcin Saticioglu I."/>
        </authorList>
    </citation>
    <scope>NUCLEOTIDE SEQUENCE [LARGE SCALE GENOMIC DNA]</scope>
    <source>
        <strain evidence="2">Faydin-H75</strain>
        <strain evidence="4">faydin-H76</strain>
    </source>
</reference>
<evidence type="ECO:0000313" key="5">
    <source>
        <dbReference type="Proteomes" id="UP001240777"/>
    </source>
</evidence>
<evidence type="ECO:0000313" key="4">
    <source>
        <dbReference type="Proteomes" id="UP001177258"/>
    </source>
</evidence>
<dbReference type="EMBL" id="JAUYZK010000008">
    <property type="protein sequence ID" value="MDP2539339.1"/>
    <property type="molecule type" value="Genomic_DNA"/>
</dbReference>
<evidence type="ECO:0000256" key="1">
    <source>
        <dbReference type="SAM" id="Coils"/>
    </source>
</evidence>
<dbReference type="AlphaFoldDB" id="A0AA90PTM9"/>